<comment type="caution">
    <text evidence="6">The sequence shown here is derived from an EMBL/GenBank/DDBJ whole genome shotgun (WGS) entry which is preliminary data.</text>
</comment>
<evidence type="ECO:0000256" key="2">
    <source>
        <dbReference type="ARBA" id="ARBA00010742"/>
    </source>
</evidence>
<dbReference type="Proteomes" id="UP000824128">
    <property type="component" value="Unassembled WGS sequence"/>
</dbReference>
<organism evidence="6 7">
    <name type="scientific">Candidatus Aphodomorpha intestinavium</name>
    <dbReference type="NCBI Taxonomy" id="2840672"/>
    <lineage>
        <taxon>Bacteria</taxon>
        <taxon>Bacillati</taxon>
        <taxon>Bacillota</taxon>
        <taxon>Clostridia</taxon>
        <taxon>Eubacteriales</taxon>
        <taxon>Candidatus Aphodomorpha</taxon>
    </lineage>
</organism>
<sequence>MKKTFALLLVLLLCLLTPACQDADGLRTVELHEVTRSVFYAPQYVAISMGFFEDEGLDVRITTSGGSDKAMTALLSGQADICLAGPETGVYVYNEGKADHPLIVGQLTKRDGSFLVGRTDEPDFSWESLRGKSIIGGRAGGMPLMTLEYVLKAHGLEPGVDVDVIDSIQFNLMGGAFEGGTGDYVTLFEPTATEFERAGKGYIVANVGLASGEVPYTVYLVSQTMLQQDAAFVESFLRAVYRAQRWIATASDREVAEAMEPFFPDASIESLMIVANSYRATDSWKQDP</sequence>
<feature type="signal peptide" evidence="4">
    <location>
        <begin position="1"/>
        <end position="22"/>
    </location>
</feature>
<dbReference type="EMBL" id="DVNZ01000072">
    <property type="protein sequence ID" value="HIU93956.1"/>
    <property type="molecule type" value="Genomic_DNA"/>
</dbReference>
<dbReference type="Pfam" id="PF09084">
    <property type="entry name" value="NMT1"/>
    <property type="match status" value="1"/>
</dbReference>
<evidence type="ECO:0000256" key="4">
    <source>
        <dbReference type="SAM" id="SignalP"/>
    </source>
</evidence>
<gene>
    <name evidence="6" type="ORF">IAD24_02235</name>
</gene>
<keyword evidence="3 4" id="KW-0732">Signal</keyword>
<feature type="chain" id="PRO_5038427662" evidence="4">
    <location>
        <begin position="23"/>
        <end position="288"/>
    </location>
</feature>
<comment type="similarity">
    <text evidence="2">Belongs to the bacterial solute-binding protein SsuA/TauA family.</text>
</comment>
<dbReference type="PANTHER" id="PTHR30024">
    <property type="entry name" value="ALIPHATIC SULFONATES-BINDING PROTEIN-RELATED"/>
    <property type="match status" value="1"/>
</dbReference>
<evidence type="ECO:0000259" key="5">
    <source>
        <dbReference type="Pfam" id="PF09084"/>
    </source>
</evidence>
<dbReference type="AlphaFoldDB" id="A0A9D1ST90"/>
<protein>
    <submittedName>
        <fullName evidence="6">ABC transporter substrate-binding protein</fullName>
    </submittedName>
</protein>
<evidence type="ECO:0000256" key="1">
    <source>
        <dbReference type="ARBA" id="ARBA00004418"/>
    </source>
</evidence>
<evidence type="ECO:0000313" key="7">
    <source>
        <dbReference type="Proteomes" id="UP000824128"/>
    </source>
</evidence>
<evidence type="ECO:0000256" key="3">
    <source>
        <dbReference type="ARBA" id="ARBA00022729"/>
    </source>
</evidence>
<dbReference type="Gene3D" id="3.40.190.10">
    <property type="entry name" value="Periplasmic binding protein-like II"/>
    <property type="match status" value="2"/>
</dbReference>
<reference evidence="6" key="1">
    <citation type="submission" date="2020-10" db="EMBL/GenBank/DDBJ databases">
        <authorList>
            <person name="Gilroy R."/>
        </authorList>
    </citation>
    <scope>NUCLEOTIDE SEQUENCE</scope>
    <source>
        <strain evidence="6">ChiGjej2B2-16831</strain>
    </source>
</reference>
<dbReference type="SUPFAM" id="SSF53850">
    <property type="entry name" value="Periplasmic binding protein-like II"/>
    <property type="match status" value="1"/>
</dbReference>
<feature type="non-terminal residue" evidence="6">
    <location>
        <position position="288"/>
    </location>
</feature>
<dbReference type="InterPro" id="IPR015168">
    <property type="entry name" value="SsuA/THI5"/>
</dbReference>
<name>A0A9D1ST90_9FIRM</name>
<dbReference type="GO" id="GO:0042597">
    <property type="term" value="C:periplasmic space"/>
    <property type="evidence" value="ECO:0007669"/>
    <property type="project" value="UniProtKB-SubCell"/>
</dbReference>
<dbReference type="PANTHER" id="PTHR30024:SF47">
    <property type="entry name" value="TAURINE-BINDING PERIPLASMIC PROTEIN"/>
    <property type="match status" value="1"/>
</dbReference>
<accession>A0A9D1ST90</accession>
<comment type="subcellular location">
    <subcellularLocation>
        <location evidence="1">Periplasm</location>
    </subcellularLocation>
</comment>
<reference evidence="6" key="2">
    <citation type="journal article" date="2021" name="PeerJ">
        <title>Extensive microbial diversity within the chicken gut microbiome revealed by metagenomics and culture.</title>
        <authorList>
            <person name="Gilroy R."/>
            <person name="Ravi A."/>
            <person name="Getino M."/>
            <person name="Pursley I."/>
            <person name="Horton D.L."/>
            <person name="Alikhan N.F."/>
            <person name="Baker D."/>
            <person name="Gharbi K."/>
            <person name="Hall N."/>
            <person name="Watson M."/>
            <person name="Adriaenssens E.M."/>
            <person name="Foster-Nyarko E."/>
            <person name="Jarju S."/>
            <person name="Secka A."/>
            <person name="Antonio M."/>
            <person name="Oren A."/>
            <person name="Chaudhuri R.R."/>
            <person name="La Ragione R."/>
            <person name="Hildebrand F."/>
            <person name="Pallen M.J."/>
        </authorList>
    </citation>
    <scope>NUCLEOTIDE SEQUENCE</scope>
    <source>
        <strain evidence="6">ChiGjej2B2-16831</strain>
    </source>
</reference>
<feature type="domain" description="SsuA/THI5-like" evidence="5">
    <location>
        <begin position="41"/>
        <end position="248"/>
    </location>
</feature>
<evidence type="ECO:0000313" key="6">
    <source>
        <dbReference type="EMBL" id="HIU93956.1"/>
    </source>
</evidence>
<proteinExistence type="inferred from homology"/>